<name>A0A9P8N526_9HYPO</name>
<evidence type="ECO:0000256" key="1">
    <source>
        <dbReference type="SAM" id="MobiDB-lite"/>
    </source>
</evidence>
<sequence>MASEHRKLESSPGRTTSGRTSLPPQYEAADYELSRLHLTASTSSESLPKYEPVSQPGAPSTSSFSPSSATGLEATHVFQVETHGHPLFALPISPRPDPILVYSVLPTGEIGPEVYQSLREKRNSGSCTLVRAGDGGQGQMPVCNTAYRFGPYRPPKIRLLGDVAHDQDFEVHDKACHTRAQVIRTHLGTFRWRYASRAECKAIGASSLLVLDLITTVAAAGGAKQGERRRAVAQLVRNETLRTQGTGGTTAGNGGRLLVDLRNWVDSKGEAQQMEVLVIASCITMLKKEVDRRRMHQLIVIAGGASGGP</sequence>
<feature type="compositionally biased region" description="Low complexity" evidence="1">
    <location>
        <begin position="10"/>
        <end position="21"/>
    </location>
</feature>
<comment type="caution">
    <text evidence="2">The sequence shown here is derived from an EMBL/GenBank/DDBJ whole genome shotgun (WGS) entry which is preliminary data.</text>
</comment>
<accession>A0A9P8N526</accession>
<dbReference type="AlphaFoldDB" id="A0A9P8N526"/>
<dbReference type="RefSeq" id="XP_044724513.1">
    <property type="nucleotide sequence ID" value="XM_044860880.1"/>
</dbReference>
<dbReference type="GeneID" id="68351538"/>
<feature type="compositionally biased region" description="Low complexity" evidence="1">
    <location>
        <begin position="57"/>
        <end position="69"/>
    </location>
</feature>
<feature type="region of interest" description="Disordered" evidence="1">
    <location>
        <begin position="1"/>
        <end position="69"/>
    </location>
</feature>
<organism evidence="2 3">
    <name type="scientific">Hirsutella rhossiliensis</name>
    <dbReference type="NCBI Taxonomy" id="111463"/>
    <lineage>
        <taxon>Eukaryota</taxon>
        <taxon>Fungi</taxon>
        <taxon>Dikarya</taxon>
        <taxon>Ascomycota</taxon>
        <taxon>Pezizomycotina</taxon>
        <taxon>Sordariomycetes</taxon>
        <taxon>Hypocreomycetidae</taxon>
        <taxon>Hypocreales</taxon>
        <taxon>Ophiocordycipitaceae</taxon>
        <taxon>Hirsutella</taxon>
    </lineage>
</organism>
<evidence type="ECO:0000313" key="3">
    <source>
        <dbReference type="Proteomes" id="UP000824596"/>
    </source>
</evidence>
<keyword evidence="3" id="KW-1185">Reference proteome</keyword>
<evidence type="ECO:0000313" key="2">
    <source>
        <dbReference type="EMBL" id="KAH0967000.1"/>
    </source>
</evidence>
<proteinExistence type="predicted"/>
<reference evidence="2" key="1">
    <citation type="submission" date="2021-09" db="EMBL/GenBank/DDBJ databases">
        <title>A high-quality genome of the endoparasitic fungus Hirsutella rhossiliensis with a comparison of Hirsutella genomes reveals transposable elements contributing to genome size variation.</title>
        <authorList>
            <person name="Lin R."/>
            <person name="Jiao Y."/>
            <person name="Sun X."/>
            <person name="Ling J."/>
            <person name="Xie B."/>
            <person name="Cheng X."/>
        </authorList>
    </citation>
    <scope>NUCLEOTIDE SEQUENCE</scope>
    <source>
        <strain evidence="2">HR02</strain>
    </source>
</reference>
<protein>
    <submittedName>
        <fullName evidence="2">Uncharacterized protein</fullName>
    </submittedName>
</protein>
<dbReference type="Proteomes" id="UP000824596">
    <property type="component" value="Unassembled WGS sequence"/>
</dbReference>
<gene>
    <name evidence="2" type="ORF">HRG_02409</name>
</gene>
<dbReference type="EMBL" id="JAIZPD010000002">
    <property type="protein sequence ID" value="KAH0967000.1"/>
    <property type="molecule type" value="Genomic_DNA"/>
</dbReference>
<dbReference type="OrthoDB" id="5325862at2759"/>